<evidence type="ECO:0000256" key="8">
    <source>
        <dbReference type="ARBA" id="ARBA00023077"/>
    </source>
</evidence>
<dbReference type="InterPro" id="IPR000531">
    <property type="entry name" value="Beta-barrel_TonB"/>
</dbReference>
<evidence type="ECO:0000256" key="3">
    <source>
        <dbReference type="ARBA" id="ARBA00022452"/>
    </source>
</evidence>
<evidence type="ECO:0000259" key="14">
    <source>
        <dbReference type="Pfam" id="PF00593"/>
    </source>
</evidence>
<accession>A0AAC9FFZ7</accession>
<evidence type="ECO:0000256" key="9">
    <source>
        <dbReference type="ARBA" id="ARBA00023136"/>
    </source>
</evidence>
<keyword evidence="8 12" id="KW-0798">TonB box</keyword>
<protein>
    <recommendedName>
        <fullName evidence="18">TonB-dependent receptor</fullName>
    </recommendedName>
</protein>
<keyword evidence="10 11" id="KW-0998">Cell outer membrane</keyword>
<reference evidence="16 17" key="2">
    <citation type="journal article" date="2016" name="Genome Announc.">
        <title>Complete Genome Sequence of Sphingopyxis macrogoltabida Strain 203N (NBRC 111659), a Polyethylene Glycol Degrader.</title>
        <authorList>
            <person name="Ohtsubo Y."/>
            <person name="Nonoyama S."/>
            <person name="Nagata Y."/>
            <person name="Numata M."/>
            <person name="Tsuchikane K."/>
            <person name="Hosoyama A."/>
            <person name="Yamazoe A."/>
            <person name="Tsuda M."/>
            <person name="Fujita N."/>
            <person name="Kawai F."/>
        </authorList>
    </citation>
    <scope>NUCLEOTIDE SEQUENCE [LARGE SCALE GENOMIC DNA]</scope>
    <source>
        <strain evidence="16 17">203N</strain>
    </source>
</reference>
<keyword evidence="7" id="KW-0406">Ion transport</keyword>
<evidence type="ECO:0000313" key="16">
    <source>
        <dbReference type="EMBL" id="AMU90971.1"/>
    </source>
</evidence>
<dbReference type="KEGG" id="smaz:LH19_17740"/>
<dbReference type="SUPFAM" id="SSF56935">
    <property type="entry name" value="Porins"/>
    <property type="match status" value="1"/>
</dbReference>
<feature type="signal peptide" evidence="13">
    <location>
        <begin position="1"/>
        <end position="37"/>
    </location>
</feature>
<dbReference type="InterPro" id="IPR039426">
    <property type="entry name" value="TonB-dep_rcpt-like"/>
</dbReference>
<dbReference type="InterPro" id="IPR036942">
    <property type="entry name" value="Beta-barrel_TonB_sf"/>
</dbReference>
<dbReference type="Proteomes" id="UP000076088">
    <property type="component" value="Chromosome"/>
</dbReference>
<evidence type="ECO:0000313" key="17">
    <source>
        <dbReference type="Proteomes" id="UP000076088"/>
    </source>
</evidence>
<evidence type="ECO:0000256" key="6">
    <source>
        <dbReference type="ARBA" id="ARBA00023004"/>
    </source>
</evidence>
<dbReference type="CDD" id="cd01347">
    <property type="entry name" value="ligand_gated_channel"/>
    <property type="match status" value="1"/>
</dbReference>
<evidence type="ECO:0000256" key="4">
    <source>
        <dbReference type="ARBA" id="ARBA00022496"/>
    </source>
</evidence>
<evidence type="ECO:0000256" key="12">
    <source>
        <dbReference type="RuleBase" id="RU003357"/>
    </source>
</evidence>
<dbReference type="InterPro" id="IPR012910">
    <property type="entry name" value="Plug_dom"/>
</dbReference>
<sequence length="775" mass="84438">MTKSNSKRQSLSIAKINRMPLLALGLCAVIAPSQAYAQTEPEKAPQESAADQRDTDIVVTALRRETTLLETPAAISAFDGEALAETGSTSIRDFAARTPSLRLVDNGPGRNRISIRGIVSAGEATVGTYFDDISIPGSLGPASDPGGRSPDLKLFDIERVEVLRGPQGTLYGSGAMTGAIRFINKKPSMDFEGRVEGNVQTTRHGEASYGVQGMVNVPVVDDLIAARLVMYKHDVGGYVDYPALGLKNVNGADSYGGRLLVRVTPTPNLTFDAGVYIQRMDSANSIYTPALGKFQSESRLKQPFSDDMDIYSGTVNWDAGAVNVTAISSYIDRRSYYTFDDTVYLESLKSDFGCMWIRQQFARPCTAPELTDFSNYVDTFLPSLVAQPMTTKSFINEFRLGSQNSGKFAWTAGIYRETRKDGLVSKDIGVDPVTGEAYFPERIPTSRFVNQRYVQTAFFGEATFSPTEQLDLTVGARRYSYKKRITGAVTIPWDLLAAVATPPTTFRTSEKGWVLKGNISYKPTDGTMIYAQASQGFRPGGANQVLGLASALTPYRADSLWTYELGAKTQLLDRRVDLSLAVFQTDWDDMQVTGVPASGGFFRFLSNAGAARIRGLEGEVNARIGDNLTISTNASYIDAKLTEDQLNANVRAAGRKGDRVPYIPRLSGSINTEYRVPVSDSASVAWISNLSYQGSSWSEFPRTSATNAKLPSYWLLNTRLNLELDDAAWRFSVFVNNVFDVTGLTYLAATDDSYAGPSGTASTPRTIGVSVSRSF</sequence>
<dbReference type="Gene3D" id="2.40.170.20">
    <property type="entry name" value="TonB-dependent receptor, beta-barrel domain"/>
    <property type="match status" value="1"/>
</dbReference>
<proteinExistence type="inferred from homology"/>
<evidence type="ECO:0000256" key="1">
    <source>
        <dbReference type="ARBA" id="ARBA00004571"/>
    </source>
</evidence>
<name>A0AAC9FFZ7_SPHMC</name>
<keyword evidence="2 11" id="KW-0813">Transport</keyword>
<organism evidence="16 17">
    <name type="scientific">Sphingopyxis macrogoltabida</name>
    <name type="common">Sphingomonas macrogoltabidus</name>
    <dbReference type="NCBI Taxonomy" id="33050"/>
    <lineage>
        <taxon>Bacteria</taxon>
        <taxon>Pseudomonadati</taxon>
        <taxon>Pseudomonadota</taxon>
        <taxon>Alphaproteobacteria</taxon>
        <taxon>Sphingomonadales</taxon>
        <taxon>Sphingomonadaceae</taxon>
        <taxon>Sphingopyxis</taxon>
    </lineage>
</organism>
<evidence type="ECO:0000256" key="10">
    <source>
        <dbReference type="ARBA" id="ARBA00023237"/>
    </source>
</evidence>
<evidence type="ECO:0000256" key="7">
    <source>
        <dbReference type="ARBA" id="ARBA00023065"/>
    </source>
</evidence>
<evidence type="ECO:0000259" key="15">
    <source>
        <dbReference type="Pfam" id="PF07715"/>
    </source>
</evidence>
<keyword evidence="5 11" id="KW-0812">Transmembrane</keyword>
<keyword evidence="6" id="KW-0408">Iron</keyword>
<evidence type="ECO:0000256" key="13">
    <source>
        <dbReference type="SAM" id="SignalP"/>
    </source>
</evidence>
<dbReference type="PANTHER" id="PTHR32552">
    <property type="entry name" value="FERRICHROME IRON RECEPTOR-RELATED"/>
    <property type="match status" value="1"/>
</dbReference>
<comment type="similarity">
    <text evidence="11 12">Belongs to the TonB-dependent receptor family.</text>
</comment>
<feature type="chain" id="PRO_5041906686" description="TonB-dependent receptor" evidence="13">
    <location>
        <begin position="38"/>
        <end position="775"/>
    </location>
</feature>
<feature type="domain" description="TonB-dependent receptor-like beta-barrel" evidence="14">
    <location>
        <begin position="309"/>
        <end position="738"/>
    </location>
</feature>
<keyword evidence="4" id="KW-0410">Iron transport</keyword>
<comment type="subcellular location">
    <subcellularLocation>
        <location evidence="1 11">Cell outer membrane</location>
        <topology evidence="1 11">Multi-pass membrane protein</topology>
    </subcellularLocation>
</comment>
<dbReference type="Pfam" id="PF00593">
    <property type="entry name" value="TonB_dep_Rec_b-barrel"/>
    <property type="match status" value="1"/>
</dbReference>
<keyword evidence="17" id="KW-1185">Reference proteome</keyword>
<gene>
    <name evidence="16" type="ORF">ATM17_18305</name>
</gene>
<dbReference type="PANTHER" id="PTHR32552:SF81">
    <property type="entry name" value="TONB-DEPENDENT OUTER MEMBRANE RECEPTOR"/>
    <property type="match status" value="1"/>
</dbReference>
<dbReference type="Pfam" id="PF07715">
    <property type="entry name" value="Plug"/>
    <property type="match status" value="1"/>
</dbReference>
<dbReference type="RefSeq" id="WP_054730713.1">
    <property type="nucleotide sequence ID" value="NZ_CP009429.1"/>
</dbReference>
<reference evidence="17" key="1">
    <citation type="submission" date="2015-11" db="EMBL/GenBank/DDBJ databases">
        <title>Complete genome sequence of a polyethylene-glycol degrader Sphingopyxis macrogoltabida 203N (NBRC 111659).</title>
        <authorList>
            <person name="Yoshiyuki O."/>
            <person name="Shouta N."/>
            <person name="Nagata Y."/>
            <person name="Numata M."/>
            <person name="Tsuchikane K."/>
            <person name="Hosoyama A."/>
            <person name="Yamazoe A."/>
            <person name="Tsuda M."/>
            <person name="Fujita N."/>
            <person name="Kawai F."/>
        </authorList>
    </citation>
    <scope>NUCLEOTIDE SEQUENCE [LARGE SCALE GENOMIC DNA]</scope>
    <source>
        <strain evidence="17">203N</strain>
    </source>
</reference>
<dbReference type="AlphaFoldDB" id="A0AAC9FFZ7"/>
<evidence type="ECO:0000256" key="2">
    <source>
        <dbReference type="ARBA" id="ARBA00022448"/>
    </source>
</evidence>
<dbReference type="GO" id="GO:0009279">
    <property type="term" value="C:cell outer membrane"/>
    <property type="evidence" value="ECO:0007669"/>
    <property type="project" value="UniProtKB-SubCell"/>
</dbReference>
<evidence type="ECO:0000256" key="5">
    <source>
        <dbReference type="ARBA" id="ARBA00022692"/>
    </source>
</evidence>
<dbReference type="EMBL" id="CP013344">
    <property type="protein sequence ID" value="AMU90971.1"/>
    <property type="molecule type" value="Genomic_DNA"/>
</dbReference>
<evidence type="ECO:0000256" key="11">
    <source>
        <dbReference type="PROSITE-ProRule" id="PRU01360"/>
    </source>
</evidence>
<evidence type="ECO:0008006" key="18">
    <source>
        <dbReference type="Google" id="ProtNLM"/>
    </source>
</evidence>
<feature type="domain" description="TonB-dependent receptor plug" evidence="15">
    <location>
        <begin position="68"/>
        <end position="179"/>
    </location>
</feature>
<dbReference type="PROSITE" id="PS52016">
    <property type="entry name" value="TONB_DEPENDENT_REC_3"/>
    <property type="match status" value="1"/>
</dbReference>
<keyword evidence="13" id="KW-0732">Signal</keyword>
<keyword evidence="3 11" id="KW-1134">Transmembrane beta strand</keyword>
<keyword evidence="9 11" id="KW-0472">Membrane</keyword>
<dbReference type="GO" id="GO:0006826">
    <property type="term" value="P:iron ion transport"/>
    <property type="evidence" value="ECO:0007669"/>
    <property type="project" value="UniProtKB-KW"/>
</dbReference>